<dbReference type="EMBL" id="LAZR01056771">
    <property type="protein sequence ID" value="KKK73480.1"/>
    <property type="molecule type" value="Genomic_DNA"/>
</dbReference>
<comment type="caution">
    <text evidence="1">The sequence shown here is derived from an EMBL/GenBank/DDBJ whole genome shotgun (WGS) entry which is preliminary data.</text>
</comment>
<reference evidence="1" key="1">
    <citation type="journal article" date="2015" name="Nature">
        <title>Complex archaea that bridge the gap between prokaryotes and eukaryotes.</title>
        <authorList>
            <person name="Spang A."/>
            <person name="Saw J.H."/>
            <person name="Jorgensen S.L."/>
            <person name="Zaremba-Niedzwiedzka K."/>
            <person name="Martijn J."/>
            <person name="Lind A.E."/>
            <person name="van Eijk R."/>
            <person name="Schleper C."/>
            <person name="Guy L."/>
            <person name="Ettema T.J."/>
        </authorList>
    </citation>
    <scope>NUCLEOTIDE SEQUENCE</scope>
</reference>
<accession>A0A0F8YIC4</accession>
<sequence>MNNERFFEIHNSLNKLRDEILGIKGSEYPIGNGDRLSNFKIVGELLSPLEGEGEAQIGEKWTKTKVRLCLEPDVVAAVYALKHVLSLCTFIREQRKDKEGHEPFSGRIADIQNYCDLIYGIVEEQGR</sequence>
<organism evidence="1">
    <name type="scientific">marine sediment metagenome</name>
    <dbReference type="NCBI Taxonomy" id="412755"/>
    <lineage>
        <taxon>unclassified sequences</taxon>
        <taxon>metagenomes</taxon>
        <taxon>ecological metagenomes</taxon>
    </lineage>
</organism>
<name>A0A0F8YIC4_9ZZZZ</name>
<gene>
    <name evidence="1" type="ORF">LCGC14_2893440</name>
</gene>
<evidence type="ECO:0000313" key="1">
    <source>
        <dbReference type="EMBL" id="KKK73480.1"/>
    </source>
</evidence>
<proteinExistence type="predicted"/>
<protein>
    <submittedName>
        <fullName evidence="1">Uncharacterized protein</fullName>
    </submittedName>
</protein>
<feature type="non-terminal residue" evidence="1">
    <location>
        <position position="127"/>
    </location>
</feature>
<dbReference type="AlphaFoldDB" id="A0A0F8YIC4"/>